<dbReference type="InterPro" id="IPR001962">
    <property type="entry name" value="Asn_synthase"/>
</dbReference>
<keyword evidence="6" id="KW-0061">Asparagine biosynthesis</keyword>
<dbReference type="Pfam" id="PF00733">
    <property type="entry name" value="Asn_synthase"/>
    <property type="match status" value="1"/>
</dbReference>
<sequence length="614" mass="66673">MCGIAGVSGRPDADLVRRMCAAVAHRGPDGEGLYTDDHAALGTRRLAIADGAGGVRPARSENGRIVAVFDGELYNHAELRDSLRAKGHVLAGSADGECLVHLYEEYGDALVHHLRGMFAFAVWDRREERLLLARDRVGQKPLYWRLEDGALEFASELKAIEGSIEIDPVALHHYLTLQYVPAPWSIRRGVEKLPPGHLLTFQHGAVRTACYWRPDATPRPVPEDPAERLRELLLEATSLRLAGERPIGAFLSGGLGSSAVVAAMARLAGTVRTFSIGFADERPGERAHARRVAELFGTDHHEYVVEPSGLEVLPELARAFDEPFADASAVPAHLLARFAAGEVTVALTGDGGGESFGGHERYAPPGRAARVNVPPQMRPALARAGTAMVRRTRARTVPRRAARIVEVLGHDPALRYARMMSCFGPEEKAGLYTPAFAETLAGVETCDLLTGVHERSAARGAARLLDVDVQTYLPGGLLVKADTTTMAHSLLARSPLLDQELMRFAAGLPTELKTAGATTGTLFEDALRAWLPDDLVDRPEQGFGVPLAEWLRTGLRELARDVLTDTTATSRGLFRPERVAGLLDAHDGGDDHSRRLWALLQFELWTRARNPCPA</sequence>
<evidence type="ECO:0000313" key="10">
    <source>
        <dbReference type="EMBL" id="GAA3218542.1"/>
    </source>
</evidence>
<name>A0ABP6QBW4_9ACTN</name>
<dbReference type="CDD" id="cd00712">
    <property type="entry name" value="AsnB"/>
    <property type="match status" value="1"/>
</dbReference>
<comment type="similarity">
    <text evidence="2">Belongs to the asparagine synthetase family.</text>
</comment>
<gene>
    <name evidence="10" type="primary">asnB</name>
    <name evidence="10" type="ORF">GCM10010468_42110</name>
</gene>
<dbReference type="SUPFAM" id="SSF56235">
    <property type="entry name" value="N-terminal nucleophile aminohydrolases (Ntn hydrolases)"/>
    <property type="match status" value="1"/>
</dbReference>
<dbReference type="Pfam" id="PF13537">
    <property type="entry name" value="GATase_7"/>
    <property type="match status" value="1"/>
</dbReference>
<keyword evidence="4" id="KW-0547">Nucleotide-binding</keyword>
<evidence type="ECO:0000256" key="8">
    <source>
        <dbReference type="ARBA" id="ARBA00048741"/>
    </source>
</evidence>
<comment type="caution">
    <text evidence="10">The sequence shown here is derived from an EMBL/GenBank/DDBJ whole genome shotgun (WGS) entry which is preliminary data.</text>
</comment>
<organism evidence="10 11">
    <name type="scientific">Actinocorallia longicatena</name>
    <dbReference type="NCBI Taxonomy" id="111803"/>
    <lineage>
        <taxon>Bacteria</taxon>
        <taxon>Bacillati</taxon>
        <taxon>Actinomycetota</taxon>
        <taxon>Actinomycetes</taxon>
        <taxon>Streptosporangiales</taxon>
        <taxon>Thermomonosporaceae</taxon>
        <taxon>Actinocorallia</taxon>
    </lineage>
</organism>
<proteinExistence type="inferred from homology"/>
<dbReference type="EC" id="6.3.5.4" evidence="3"/>
<dbReference type="PIRSF" id="PIRSF001589">
    <property type="entry name" value="Asn_synthetase_glu-h"/>
    <property type="match status" value="1"/>
</dbReference>
<dbReference type="PANTHER" id="PTHR43284:SF1">
    <property type="entry name" value="ASPARAGINE SYNTHETASE"/>
    <property type="match status" value="1"/>
</dbReference>
<dbReference type="InterPro" id="IPR051786">
    <property type="entry name" value="ASN_synthetase/amidase"/>
</dbReference>
<keyword evidence="5" id="KW-0067">ATP-binding</keyword>
<dbReference type="InterPro" id="IPR014729">
    <property type="entry name" value="Rossmann-like_a/b/a_fold"/>
</dbReference>
<evidence type="ECO:0000256" key="2">
    <source>
        <dbReference type="ARBA" id="ARBA00005752"/>
    </source>
</evidence>
<evidence type="ECO:0000256" key="1">
    <source>
        <dbReference type="ARBA" id="ARBA00005187"/>
    </source>
</evidence>
<keyword evidence="6" id="KW-0028">Amino-acid biosynthesis</keyword>
<dbReference type="RefSeq" id="WP_344830906.1">
    <property type="nucleotide sequence ID" value="NZ_BAAAUV010000009.1"/>
</dbReference>
<evidence type="ECO:0000313" key="11">
    <source>
        <dbReference type="Proteomes" id="UP001501237"/>
    </source>
</evidence>
<reference evidence="11" key="1">
    <citation type="journal article" date="2019" name="Int. J. Syst. Evol. Microbiol.">
        <title>The Global Catalogue of Microorganisms (GCM) 10K type strain sequencing project: providing services to taxonomists for standard genome sequencing and annotation.</title>
        <authorList>
            <consortium name="The Broad Institute Genomics Platform"/>
            <consortium name="The Broad Institute Genome Sequencing Center for Infectious Disease"/>
            <person name="Wu L."/>
            <person name="Ma J."/>
        </authorList>
    </citation>
    <scope>NUCLEOTIDE SEQUENCE [LARGE SCALE GENOMIC DNA]</scope>
    <source>
        <strain evidence="11">JCM 9377</strain>
    </source>
</reference>
<keyword evidence="7" id="KW-0315">Glutamine amidotransferase</keyword>
<dbReference type="InterPro" id="IPR033738">
    <property type="entry name" value="AsnB_N"/>
</dbReference>
<keyword evidence="11" id="KW-1185">Reference proteome</keyword>
<dbReference type="EMBL" id="BAAAUV010000009">
    <property type="protein sequence ID" value="GAA3218542.1"/>
    <property type="molecule type" value="Genomic_DNA"/>
</dbReference>
<evidence type="ECO:0000256" key="7">
    <source>
        <dbReference type="ARBA" id="ARBA00022962"/>
    </source>
</evidence>
<dbReference type="InterPro" id="IPR017932">
    <property type="entry name" value="GATase_2_dom"/>
</dbReference>
<dbReference type="CDD" id="cd01991">
    <property type="entry name" value="Asn_synthase_B_C"/>
    <property type="match status" value="1"/>
</dbReference>
<evidence type="ECO:0000256" key="5">
    <source>
        <dbReference type="ARBA" id="ARBA00022840"/>
    </source>
</evidence>
<comment type="pathway">
    <text evidence="1">Amino-acid biosynthesis; L-asparagine biosynthesis; L-asparagine from L-aspartate (L-Gln route): step 1/1.</text>
</comment>
<evidence type="ECO:0000259" key="9">
    <source>
        <dbReference type="PROSITE" id="PS51278"/>
    </source>
</evidence>
<evidence type="ECO:0000256" key="6">
    <source>
        <dbReference type="ARBA" id="ARBA00022888"/>
    </source>
</evidence>
<dbReference type="Proteomes" id="UP001501237">
    <property type="component" value="Unassembled WGS sequence"/>
</dbReference>
<dbReference type="InterPro" id="IPR006426">
    <property type="entry name" value="Asn_synth_AEB"/>
</dbReference>
<evidence type="ECO:0000256" key="4">
    <source>
        <dbReference type="ARBA" id="ARBA00022741"/>
    </source>
</evidence>
<dbReference type="NCBIfam" id="TIGR01536">
    <property type="entry name" value="asn_synth_AEB"/>
    <property type="match status" value="1"/>
</dbReference>
<protein>
    <recommendedName>
        <fullName evidence="3">asparagine synthase (glutamine-hydrolyzing)</fullName>
        <ecNumber evidence="3">6.3.5.4</ecNumber>
    </recommendedName>
</protein>
<dbReference type="PROSITE" id="PS51278">
    <property type="entry name" value="GATASE_TYPE_2"/>
    <property type="match status" value="1"/>
</dbReference>
<comment type="catalytic activity">
    <reaction evidence="8">
        <text>L-aspartate + L-glutamine + ATP + H2O = L-asparagine + L-glutamate + AMP + diphosphate + H(+)</text>
        <dbReference type="Rhea" id="RHEA:12228"/>
        <dbReference type="ChEBI" id="CHEBI:15377"/>
        <dbReference type="ChEBI" id="CHEBI:15378"/>
        <dbReference type="ChEBI" id="CHEBI:29985"/>
        <dbReference type="ChEBI" id="CHEBI:29991"/>
        <dbReference type="ChEBI" id="CHEBI:30616"/>
        <dbReference type="ChEBI" id="CHEBI:33019"/>
        <dbReference type="ChEBI" id="CHEBI:58048"/>
        <dbReference type="ChEBI" id="CHEBI:58359"/>
        <dbReference type="ChEBI" id="CHEBI:456215"/>
        <dbReference type="EC" id="6.3.5.4"/>
    </reaction>
</comment>
<evidence type="ECO:0000256" key="3">
    <source>
        <dbReference type="ARBA" id="ARBA00012737"/>
    </source>
</evidence>
<dbReference type="Gene3D" id="3.60.20.10">
    <property type="entry name" value="Glutamine Phosphoribosylpyrophosphate, subunit 1, domain 1"/>
    <property type="match status" value="1"/>
</dbReference>
<dbReference type="Gene3D" id="3.40.50.620">
    <property type="entry name" value="HUPs"/>
    <property type="match status" value="1"/>
</dbReference>
<dbReference type="SUPFAM" id="SSF52402">
    <property type="entry name" value="Adenine nucleotide alpha hydrolases-like"/>
    <property type="match status" value="1"/>
</dbReference>
<feature type="domain" description="Glutamine amidotransferase type-2" evidence="9">
    <location>
        <begin position="2"/>
        <end position="204"/>
    </location>
</feature>
<accession>A0ABP6QBW4</accession>
<dbReference type="PANTHER" id="PTHR43284">
    <property type="entry name" value="ASPARAGINE SYNTHETASE (GLUTAMINE-HYDROLYZING)"/>
    <property type="match status" value="1"/>
</dbReference>
<dbReference type="InterPro" id="IPR029055">
    <property type="entry name" value="Ntn_hydrolases_N"/>
</dbReference>